<dbReference type="Pfam" id="PF00615">
    <property type="entry name" value="RGS"/>
    <property type="match status" value="1"/>
</dbReference>
<dbReference type="EMBL" id="HBHP01017035">
    <property type="protein sequence ID" value="CAD9765224.1"/>
    <property type="molecule type" value="Transcribed_RNA"/>
</dbReference>
<dbReference type="InterPro" id="IPR044926">
    <property type="entry name" value="RGS_subdomain_2"/>
</dbReference>
<organism evidence="3">
    <name type="scientific">Lotharella oceanica</name>
    <dbReference type="NCBI Taxonomy" id="641309"/>
    <lineage>
        <taxon>Eukaryota</taxon>
        <taxon>Sar</taxon>
        <taxon>Rhizaria</taxon>
        <taxon>Cercozoa</taxon>
        <taxon>Chlorarachniophyceae</taxon>
        <taxon>Lotharella</taxon>
    </lineage>
</organism>
<dbReference type="InterPro" id="IPR036305">
    <property type="entry name" value="RGS_sf"/>
</dbReference>
<dbReference type="InterPro" id="IPR016137">
    <property type="entry name" value="RGS"/>
</dbReference>
<accession>A0A7S2TQT5</accession>
<dbReference type="PANTHER" id="PTHR10845">
    <property type="entry name" value="REGULATOR OF G PROTEIN SIGNALING"/>
    <property type="match status" value="1"/>
</dbReference>
<dbReference type="PANTHER" id="PTHR10845:SF192">
    <property type="entry name" value="DOUBLE HIT, ISOFORM B"/>
    <property type="match status" value="1"/>
</dbReference>
<dbReference type="SMART" id="SM00315">
    <property type="entry name" value="RGS"/>
    <property type="match status" value="1"/>
</dbReference>
<feature type="region of interest" description="Disordered" evidence="1">
    <location>
        <begin position="16"/>
        <end position="67"/>
    </location>
</feature>
<sequence>MAAFLKDTFKKIERRFSKTAKKSSRRMSVKVQRAASSHSPAQRPRKYSAFGPRNHPLGRRPVPDQRPWTYGLRKPNDFQVKSEAWLKVKALKVEAKKEQDVRRRITKPRLTLKAVLQNKATARLFKQHLQKECCGETLEFYNAVQRFELKYGTRDPKGSSALRDARKLRRMQREAKDIFRCYVDAEKAKFPVNVSAVARRDLLEYFHNIDLAPTIDFSTKMPVTENAHETGDEKLTESEKGKKALAKIMHLANKKKQFFRRKRAYQAFRRRSSGASQLVARKITHCLTIFGAAKKEVLTLMSADPFRRFVRQNPEAWRAVMS</sequence>
<reference evidence="3" key="1">
    <citation type="submission" date="2021-01" db="EMBL/GenBank/DDBJ databases">
        <authorList>
            <person name="Corre E."/>
            <person name="Pelletier E."/>
            <person name="Niang G."/>
            <person name="Scheremetjew M."/>
            <person name="Finn R."/>
            <person name="Kale V."/>
            <person name="Holt S."/>
            <person name="Cochrane G."/>
            <person name="Meng A."/>
            <person name="Brown T."/>
            <person name="Cohen L."/>
        </authorList>
    </citation>
    <scope>NUCLEOTIDE SEQUENCE</scope>
    <source>
        <strain evidence="3">CCMP622</strain>
    </source>
</reference>
<evidence type="ECO:0000313" key="3">
    <source>
        <dbReference type="EMBL" id="CAD9765224.1"/>
    </source>
</evidence>
<protein>
    <recommendedName>
        <fullName evidence="2">RGS domain-containing protein</fullName>
    </recommendedName>
</protein>
<evidence type="ECO:0000256" key="1">
    <source>
        <dbReference type="SAM" id="MobiDB-lite"/>
    </source>
</evidence>
<feature type="compositionally biased region" description="Basic residues" evidence="1">
    <location>
        <begin position="17"/>
        <end position="28"/>
    </location>
</feature>
<gene>
    <name evidence="3" type="ORF">LSP00402_LOCUS10561</name>
</gene>
<evidence type="ECO:0000259" key="2">
    <source>
        <dbReference type="PROSITE" id="PS50132"/>
    </source>
</evidence>
<dbReference type="SUPFAM" id="SSF48097">
    <property type="entry name" value="Regulator of G-protein signaling, RGS"/>
    <property type="match status" value="1"/>
</dbReference>
<proteinExistence type="predicted"/>
<feature type="domain" description="RGS" evidence="2">
    <location>
        <begin position="111"/>
        <end position="313"/>
    </location>
</feature>
<dbReference type="PROSITE" id="PS50132">
    <property type="entry name" value="RGS"/>
    <property type="match status" value="1"/>
</dbReference>
<dbReference type="AlphaFoldDB" id="A0A7S2TQT5"/>
<name>A0A7S2TQT5_9EUKA</name>
<dbReference type="Gene3D" id="1.10.167.10">
    <property type="entry name" value="Regulator of G-protein Signalling 4, domain 2"/>
    <property type="match status" value="1"/>
</dbReference>